<protein>
    <submittedName>
        <fullName evidence="1">Uncharacterized protein</fullName>
    </submittedName>
</protein>
<sequence>MKRRQGHLAITVPIVAIAIAGCATTRINSQVAPQFQRAYGTIMVAVDFQNLGARQDAEQQFLTALRSRGTHAVRSVDLFFPGRTYTSVRKLDEIESGQQRQHGR</sequence>
<organism evidence="1">
    <name type="scientific">uncultured gamma proteobacterium HF4000_48E10</name>
    <dbReference type="NCBI Taxonomy" id="723583"/>
    <lineage>
        <taxon>Bacteria</taxon>
        <taxon>Pseudomonadati</taxon>
        <taxon>Pseudomonadota</taxon>
        <taxon>Gammaproteobacteria</taxon>
        <taxon>environmental samples</taxon>
    </lineage>
</organism>
<dbReference type="AlphaFoldDB" id="E7C8S6"/>
<name>E7C8S6_9GAMM</name>
<dbReference type="EMBL" id="GU568025">
    <property type="protein sequence ID" value="ADI23850.1"/>
    <property type="molecule type" value="Genomic_DNA"/>
</dbReference>
<proteinExistence type="predicted"/>
<dbReference type="PROSITE" id="PS51257">
    <property type="entry name" value="PROKAR_LIPOPROTEIN"/>
    <property type="match status" value="1"/>
</dbReference>
<evidence type="ECO:0000313" key="1">
    <source>
        <dbReference type="EMBL" id="ADI23850.1"/>
    </source>
</evidence>
<reference evidence="1" key="1">
    <citation type="submission" date="2010-01" db="EMBL/GenBank/DDBJ databases">
        <title>Genome fragments of uncultured bacteria from the North Pacific subtropical Gyre.</title>
        <authorList>
            <person name="Pham V.D."/>
            <person name="Delong E.F."/>
        </authorList>
    </citation>
    <scope>NUCLEOTIDE SEQUENCE</scope>
</reference>
<accession>E7C8S6</accession>